<evidence type="ECO:0000256" key="4">
    <source>
        <dbReference type="ARBA" id="ARBA00022679"/>
    </source>
</evidence>
<dbReference type="GO" id="GO:0005524">
    <property type="term" value="F:ATP binding"/>
    <property type="evidence" value="ECO:0007669"/>
    <property type="project" value="UniProtKB-KW"/>
</dbReference>
<evidence type="ECO:0000259" key="10">
    <source>
        <dbReference type="Pfam" id="PF05770"/>
    </source>
</evidence>
<dbReference type="GO" id="GO:0032957">
    <property type="term" value="P:inositol trisphosphate metabolic process"/>
    <property type="evidence" value="ECO:0007669"/>
    <property type="project" value="InterPro"/>
</dbReference>
<dbReference type="Gene3D" id="3.30.470.20">
    <property type="entry name" value="ATP-grasp fold, B domain"/>
    <property type="match status" value="1"/>
</dbReference>
<evidence type="ECO:0000256" key="2">
    <source>
        <dbReference type="ARBA" id="ARBA00009601"/>
    </source>
</evidence>
<dbReference type="GO" id="GO:0052726">
    <property type="term" value="F:inositol-1,3,4-trisphosphate 5-kinase activity"/>
    <property type="evidence" value="ECO:0007669"/>
    <property type="project" value="InterPro"/>
</dbReference>
<keyword evidence="7" id="KW-0418">Kinase</keyword>
<evidence type="ECO:0000256" key="8">
    <source>
        <dbReference type="ARBA" id="ARBA00022840"/>
    </source>
</evidence>
<keyword evidence="6" id="KW-0547">Nucleotide-binding</keyword>
<sequence length="404" mass="44036">MAHSRGAPLTHARAHLAKWPFTAFEVVASERLLCQTLRQVADGLGTAPEHTALCGRLPHIQLSQAWRAINGRLPILESLHGLESTAQKVPPDAEPLTQWLALPKYVADSHTGPGLLRVGVVMKHGRQLDFSERGLLPLVPTDGVILTPLDLMQPMAVQGPLHALLHKATDLPHAGSGLTWPDLEQWIDLNPDVLVVDALWAVKQVTSRAFLIYLASQAKRMNLPFGFPAAMLVEDWAHDLAIIRNWNALGHAQVRMPGILQEYIEHSSVLYKVYVAGAEVTVTSHASTPDLASLPPCHGSSSVEQLIEFNSLDHIFESEAHSSSFAGDLPPGLAQQAADFLRSATHLSLFGFDMVIQNVSGDVFIVDVNYFPSYRNDSVSIPLLASYDGTQAFCRLSIASMMLG</sequence>
<comment type="cofactor">
    <cofactor evidence="1">
        <name>Mg(2+)</name>
        <dbReference type="ChEBI" id="CHEBI:18420"/>
    </cofactor>
</comment>
<evidence type="ECO:0000256" key="5">
    <source>
        <dbReference type="ARBA" id="ARBA00022723"/>
    </source>
</evidence>
<dbReference type="InterPro" id="IPR040464">
    <property type="entry name" value="InsP(3)kin_ATP-grasp"/>
</dbReference>
<feature type="domain" description="Inositol 1,3,4-trisphosphate 5/6-kinase ATP-grasp" evidence="10">
    <location>
        <begin position="218"/>
        <end position="376"/>
    </location>
</feature>
<comment type="caution">
    <text evidence="12">The sequence shown here is derived from an EMBL/GenBank/DDBJ whole genome shotgun (WGS) entry which is preliminary data.</text>
</comment>
<name>A0AAW1T2C3_9CHLO</name>
<evidence type="ECO:0000256" key="1">
    <source>
        <dbReference type="ARBA" id="ARBA00001946"/>
    </source>
</evidence>
<dbReference type="GO" id="GO:0052725">
    <property type="term" value="F:inositol-1,3,4-trisphosphate 6-kinase activity"/>
    <property type="evidence" value="ECO:0007669"/>
    <property type="project" value="InterPro"/>
</dbReference>
<dbReference type="GO" id="GO:0005737">
    <property type="term" value="C:cytoplasm"/>
    <property type="evidence" value="ECO:0007669"/>
    <property type="project" value="TreeGrafter"/>
</dbReference>
<evidence type="ECO:0000313" key="13">
    <source>
        <dbReference type="Proteomes" id="UP001485043"/>
    </source>
</evidence>
<dbReference type="PANTHER" id="PTHR14217">
    <property type="entry name" value="INOSITOL-TETRAKISPHOSPHATE 1-KINASE"/>
    <property type="match status" value="1"/>
</dbReference>
<evidence type="ECO:0000256" key="9">
    <source>
        <dbReference type="ARBA" id="ARBA00022842"/>
    </source>
</evidence>
<protein>
    <recommendedName>
        <fullName evidence="14">Inositol-1,3,4-trisphosphate 5/6-kinase</fullName>
    </recommendedName>
</protein>
<gene>
    <name evidence="12" type="ORF">WJX84_003088</name>
</gene>
<dbReference type="EMBL" id="JALJOV010000444">
    <property type="protein sequence ID" value="KAK9863665.1"/>
    <property type="molecule type" value="Genomic_DNA"/>
</dbReference>
<proteinExistence type="inferred from homology"/>
<keyword evidence="13" id="KW-1185">Reference proteome</keyword>
<evidence type="ECO:0008006" key="14">
    <source>
        <dbReference type="Google" id="ProtNLM"/>
    </source>
</evidence>
<dbReference type="Pfam" id="PF17927">
    <property type="entry name" value="Ins134_P3_kin_N"/>
    <property type="match status" value="1"/>
</dbReference>
<dbReference type="PANTHER" id="PTHR14217:SF1">
    <property type="entry name" value="INOSITOL-TETRAKISPHOSPHATE 1-KINASE"/>
    <property type="match status" value="1"/>
</dbReference>
<keyword evidence="8" id="KW-0067">ATP-binding</keyword>
<comment type="subunit">
    <text evidence="3">Monomer.</text>
</comment>
<evidence type="ECO:0000259" key="11">
    <source>
        <dbReference type="Pfam" id="PF17927"/>
    </source>
</evidence>
<evidence type="ECO:0000256" key="3">
    <source>
        <dbReference type="ARBA" id="ARBA00011245"/>
    </source>
</evidence>
<dbReference type="GO" id="GO:0000287">
    <property type="term" value="F:magnesium ion binding"/>
    <property type="evidence" value="ECO:0007669"/>
    <property type="project" value="InterPro"/>
</dbReference>
<dbReference type="AlphaFoldDB" id="A0AAW1T2C3"/>
<evidence type="ECO:0000313" key="12">
    <source>
        <dbReference type="EMBL" id="KAK9863665.1"/>
    </source>
</evidence>
<organism evidence="12 13">
    <name type="scientific">Apatococcus fuscideae</name>
    <dbReference type="NCBI Taxonomy" id="2026836"/>
    <lineage>
        <taxon>Eukaryota</taxon>
        <taxon>Viridiplantae</taxon>
        <taxon>Chlorophyta</taxon>
        <taxon>core chlorophytes</taxon>
        <taxon>Trebouxiophyceae</taxon>
        <taxon>Chlorellales</taxon>
        <taxon>Chlorellaceae</taxon>
        <taxon>Apatococcus</taxon>
    </lineage>
</organism>
<accession>A0AAW1T2C3</accession>
<dbReference type="Proteomes" id="UP001485043">
    <property type="component" value="Unassembled WGS sequence"/>
</dbReference>
<feature type="domain" description="Inositol-tetrakisphosphate 1-kinase N-terminal" evidence="11">
    <location>
        <begin position="118"/>
        <end position="201"/>
    </location>
</feature>
<dbReference type="InterPro" id="IPR041429">
    <property type="entry name" value="ITPK1_N"/>
</dbReference>
<reference evidence="12 13" key="1">
    <citation type="journal article" date="2024" name="Nat. Commun.">
        <title>Phylogenomics reveals the evolutionary origins of lichenization in chlorophyte algae.</title>
        <authorList>
            <person name="Puginier C."/>
            <person name="Libourel C."/>
            <person name="Otte J."/>
            <person name="Skaloud P."/>
            <person name="Haon M."/>
            <person name="Grisel S."/>
            <person name="Petersen M."/>
            <person name="Berrin J.G."/>
            <person name="Delaux P.M."/>
            <person name="Dal Grande F."/>
            <person name="Keller J."/>
        </authorList>
    </citation>
    <scope>NUCLEOTIDE SEQUENCE [LARGE SCALE GENOMIC DNA]</scope>
    <source>
        <strain evidence="12 13">SAG 2523</strain>
    </source>
</reference>
<evidence type="ECO:0000256" key="7">
    <source>
        <dbReference type="ARBA" id="ARBA00022777"/>
    </source>
</evidence>
<dbReference type="Pfam" id="PF05770">
    <property type="entry name" value="Ins134_P3_kin"/>
    <property type="match status" value="1"/>
</dbReference>
<dbReference type="InterPro" id="IPR008656">
    <property type="entry name" value="Inositol_tetrakis-P_1-kinase"/>
</dbReference>
<keyword evidence="9" id="KW-0460">Magnesium</keyword>
<comment type="similarity">
    <text evidence="2">Belongs to the ITPK1 family.</text>
</comment>
<evidence type="ECO:0000256" key="6">
    <source>
        <dbReference type="ARBA" id="ARBA00022741"/>
    </source>
</evidence>
<dbReference type="GO" id="GO:0047325">
    <property type="term" value="F:inositol-3,4,5,6-tetrakisphosphate 1-kinase activity"/>
    <property type="evidence" value="ECO:0007669"/>
    <property type="project" value="InterPro"/>
</dbReference>
<keyword evidence="5" id="KW-0479">Metal-binding</keyword>
<keyword evidence="4" id="KW-0808">Transferase</keyword>